<dbReference type="AlphaFoldDB" id="A0A0E2H9V2"/>
<dbReference type="InterPro" id="IPR035093">
    <property type="entry name" value="RelE/ParE_toxin_dom_sf"/>
</dbReference>
<dbReference type="RefSeq" id="WP_002596009.1">
    <property type="nucleotide sequence ID" value="NZ_KB851022.1"/>
</dbReference>
<evidence type="ECO:0008006" key="4">
    <source>
        <dbReference type="Google" id="ProtNLM"/>
    </source>
</evidence>
<proteinExistence type="predicted"/>
<accession>A0A0E2H9V2</accession>
<comment type="caution">
    <text evidence="2">The sequence shown here is derived from an EMBL/GenBank/DDBJ whole genome shotgun (WGS) entry which is preliminary data.</text>
</comment>
<sequence>MKHYTIQITDKALADMEEIYNYIAIQLQAPENAMGQYNRIAEAIEGLCVFPERTKLMESEPERIMGLRQLVIDNYSAFYVIEDMQVIVTRVLYSAMDISKRLLEDNKHIQ</sequence>
<dbReference type="HOGENOM" id="CLU_147162_6_3_9"/>
<dbReference type="Pfam" id="PF05016">
    <property type="entry name" value="ParE_toxin"/>
    <property type="match status" value="1"/>
</dbReference>
<reference evidence="2 3" key="1">
    <citation type="submission" date="2013-01" db="EMBL/GenBank/DDBJ databases">
        <title>The Genome Sequence of Clostridium clostridioforme 90A8.</title>
        <authorList>
            <consortium name="The Broad Institute Genome Sequencing Platform"/>
            <person name="Earl A."/>
            <person name="Ward D."/>
            <person name="Feldgarden M."/>
            <person name="Gevers D."/>
            <person name="Courvalin P."/>
            <person name="Lambert T."/>
            <person name="Walker B."/>
            <person name="Young S.K."/>
            <person name="Zeng Q."/>
            <person name="Gargeya S."/>
            <person name="Fitzgerald M."/>
            <person name="Haas B."/>
            <person name="Abouelleil A."/>
            <person name="Alvarado L."/>
            <person name="Arachchi H.M."/>
            <person name="Berlin A.M."/>
            <person name="Chapman S.B."/>
            <person name="Dewar J."/>
            <person name="Goldberg J."/>
            <person name="Griggs A."/>
            <person name="Gujja S."/>
            <person name="Hansen M."/>
            <person name="Howarth C."/>
            <person name="Imamovic A."/>
            <person name="Larimer J."/>
            <person name="McCowan C."/>
            <person name="Murphy C."/>
            <person name="Neiman D."/>
            <person name="Pearson M."/>
            <person name="Priest M."/>
            <person name="Roberts A."/>
            <person name="Saif S."/>
            <person name="Shea T."/>
            <person name="Sisk P."/>
            <person name="Sykes S."/>
            <person name="Wortman J."/>
            <person name="Nusbaum C."/>
            <person name="Birren B."/>
        </authorList>
    </citation>
    <scope>NUCLEOTIDE SEQUENCE [LARGE SCALE GENOMIC DNA]</scope>
    <source>
        <strain evidence="2 3">90A8</strain>
    </source>
</reference>
<dbReference type="InterPro" id="IPR007712">
    <property type="entry name" value="RelE/ParE_toxin"/>
</dbReference>
<evidence type="ECO:0000313" key="3">
    <source>
        <dbReference type="Proteomes" id="UP000013085"/>
    </source>
</evidence>
<evidence type="ECO:0000313" key="2">
    <source>
        <dbReference type="EMBL" id="ENZ13492.1"/>
    </source>
</evidence>
<dbReference type="EMBL" id="AGYR01000031">
    <property type="protein sequence ID" value="ENZ13492.1"/>
    <property type="molecule type" value="Genomic_DNA"/>
</dbReference>
<organism evidence="2 3">
    <name type="scientific">[Clostridium] clostridioforme 90A8</name>
    <dbReference type="NCBI Taxonomy" id="999408"/>
    <lineage>
        <taxon>Bacteria</taxon>
        <taxon>Bacillati</taxon>
        <taxon>Bacillota</taxon>
        <taxon>Clostridia</taxon>
        <taxon>Lachnospirales</taxon>
        <taxon>Lachnospiraceae</taxon>
        <taxon>Enterocloster</taxon>
    </lineage>
</organism>
<evidence type="ECO:0000256" key="1">
    <source>
        <dbReference type="ARBA" id="ARBA00022649"/>
    </source>
</evidence>
<name>A0A0E2H9V2_9FIRM</name>
<keyword evidence="1" id="KW-1277">Toxin-antitoxin system</keyword>
<protein>
    <recommendedName>
        <fullName evidence="4">RelE/StbE family addiction module toxin</fullName>
    </recommendedName>
</protein>
<gene>
    <name evidence="2" type="ORF">HMPREF1090_02830</name>
</gene>
<dbReference type="Proteomes" id="UP000013085">
    <property type="component" value="Unassembled WGS sequence"/>
</dbReference>
<dbReference type="Gene3D" id="3.30.2310.20">
    <property type="entry name" value="RelE-like"/>
    <property type="match status" value="1"/>
</dbReference>